<gene>
    <name evidence="1" type="ORF">EDM56_17080</name>
</gene>
<name>A0A3M8DH64_9BACL</name>
<sequence length="231" mass="25960">MIVTIHQPNFLPWLGFFDKMACADVFVLLDQVQFTRRGYQNRVQIKGSSGVQWLTVPVKTKGKYYQLTSEVEIDGEADWKKDHLRTLHTLYSGTAGYANTIAAVEELYTPQLRKLTDLTIPGITLIAERLGISPRLIRASELNVSGSRSELLANLVAAVGGNTYLSGPSGKQYLDEGVFAERGIRVEYHHFEPKPYPQRFGPFIAGLSGLDYLFHDPTLSVWKMMRGDHVQ</sequence>
<dbReference type="AlphaFoldDB" id="A0A3M8DH64"/>
<dbReference type="EMBL" id="RHHQ01000012">
    <property type="protein sequence ID" value="RNB87374.1"/>
    <property type="molecule type" value="Genomic_DNA"/>
</dbReference>
<keyword evidence="2" id="KW-1185">Reference proteome</keyword>
<dbReference type="RefSeq" id="WP_122919072.1">
    <property type="nucleotide sequence ID" value="NZ_RHHQ01000012.1"/>
</dbReference>
<evidence type="ECO:0008006" key="3">
    <source>
        <dbReference type="Google" id="ProtNLM"/>
    </source>
</evidence>
<protein>
    <recommendedName>
        <fullName evidence="3">WbqC family protein</fullName>
    </recommendedName>
</protein>
<evidence type="ECO:0000313" key="2">
    <source>
        <dbReference type="Proteomes" id="UP000271031"/>
    </source>
</evidence>
<reference evidence="1 2" key="1">
    <citation type="submission" date="2018-10" db="EMBL/GenBank/DDBJ databases">
        <title>Phylogenomics of Brevibacillus.</title>
        <authorList>
            <person name="Dunlap C."/>
        </authorList>
    </citation>
    <scope>NUCLEOTIDE SEQUENCE [LARGE SCALE GENOMIC DNA]</scope>
    <source>
        <strain evidence="1 2">JCM 15716</strain>
    </source>
</reference>
<dbReference type="Pfam" id="PF08889">
    <property type="entry name" value="WbqC"/>
    <property type="match status" value="1"/>
</dbReference>
<dbReference type="Proteomes" id="UP000271031">
    <property type="component" value="Unassembled WGS sequence"/>
</dbReference>
<proteinExistence type="predicted"/>
<organism evidence="1 2">
    <name type="scientific">Brevibacillus fluminis</name>
    <dbReference type="NCBI Taxonomy" id="511487"/>
    <lineage>
        <taxon>Bacteria</taxon>
        <taxon>Bacillati</taxon>
        <taxon>Bacillota</taxon>
        <taxon>Bacilli</taxon>
        <taxon>Bacillales</taxon>
        <taxon>Paenibacillaceae</taxon>
        <taxon>Brevibacillus</taxon>
    </lineage>
</organism>
<comment type="caution">
    <text evidence="1">The sequence shown here is derived from an EMBL/GenBank/DDBJ whole genome shotgun (WGS) entry which is preliminary data.</text>
</comment>
<evidence type="ECO:0000313" key="1">
    <source>
        <dbReference type="EMBL" id="RNB87374.1"/>
    </source>
</evidence>
<dbReference type="InterPro" id="IPR014985">
    <property type="entry name" value="WbqC"/>
</dbReference>
<accession>A0A3M8DH64</accession>
<dbReference type="OrthoDB" id="3611744at2"/>